<keyword evidence="1" id="KW-0472">Membrane</keyword>
<protein>
    <recommendedName>
        <fullName evidence="4">Preprotein translocase SecG subunit</fullName>
    </recommendedName>
</protein>
<dbReference type="RefSeq" id="YP_009244437.1">
    <property type="nucleotide sequence ID" value="NC_029860.1"/>
</dbReference>
<dbReference type="EMBL" id="KT266788">
    <property type="protein sequence ID" value="AMK96679.1"/>
    <property type="molecule type" value="Genomic_DNA"/>
</dbReference>
<reference evidence="3" key="2">
    <citation type="submission" date="2017-06" db="EMBL/GenBank/DDBJ databases">
        <title>Structure and comparision analysis of complete mitochondrion ans plastid genome of economic red alga Gracilaaria chilensis.</title>
        <authorList>
            <person name="Liu N."/>
            <person name="Zhang L."/>
            <person name="Liu T."/>
        </authorList>
    </citation>
    <scope>NUCLEOTIDE SEQUENCE</scope>
</reference>
<keyword evidence="1" id="KW-0812">Transmembrane</keyword>
<proteinExistence type="predicted"/>
<reference evidence="2" key="1">
    <citation type="submission" date="2015-07" db="EMBL/GenBank/DDBJ databases">
        <title>Reconstructing the complex evolutionary history of mobile plasmids in red algal genomes.</title>
        <authorList>
            <person name="Lee J."/>
            <person name="Kim K.M."/>
            <person name="Yang E.C."/>
            <person name="Miller K.A."/>
            <person name="Boo S.M."/>
            <person name="Bhattacharya D."/>
            <person name="Yoon H.S."/>
        </authorList>
    </citation>
    <scope>NUCLEOTIDE SEQUENCE</scope>
</reference>
<dbReference type="EMBL" id="MF401963">
    <property type="protein sequence ID" value="ASP44574.1"/>
    <property type="molecule type" value="Genomic_DNA"/>
</dbReference>
<keyword evidence="2" id="KW-0934">Plastid</keyword>
<gene>
    <name evidence="2" type="primary">ycf47</name>
    <name evidence="2" type="ORF">Gchil_016</name>
</gene>
<dbReference type="AlphaFoldDB" id="A0A141SEG1"/>
<evidence type="ECO:0000313" key="2">
    <source>
        <dbReference type="EMBL" id="AMK96679.1"/>
    </source>
</evidence>
<keyword evidence="1" id="KW-1133">Transmembrane helix</keyword>
<name>A0A141SEG1_AGACH</name>
<feature type="transmembrane region" description="Helical" evidence="1">
    <location>
        <begin position="45"/>
        <end position="66"/>
    </location>
</feature>
<geneLocation type="plastid" evidence="2"/>
<evidence type="ECO:0000313" key="3">
    <source>
        <dbReference type="EMBL" id="ASP44574.1"/>
    </source>
</evidence>
<accession>A0A141SEG1</accession>
<evidence type="ECO:0000256" key="1">
    <source>
        <dbReference type="SAM" id="Phobius"/>
    </source>
</evidence>
<dbReference type="GeneID" id="27219382"/>
<evidence type="ECO:0008006" key="4">
    <source>
        <dbReference type="Google" id="ProtNLM"/>
    </source>
</evidence>
<organism evidence="2">
    <name type="scientific">Agarophyton chilense</name>
    <name type="common">Red seaweed</name>
    <name type="synonym">Gracilaria chilensis</name>
    <dbReference type="NCBI Taxonomy" id="2510777"/>
    <lineage>
        <taxon>Eukaryota</taxon>
        <taxon>Rhodophyta</taxon>
        <taxon>Florideophyceae</taxon>
        <taxon>Rhodymeniophycidae</taxon>
        <taxon>Gracilariales</taxon>
        <taxon>Gracilariaceae</taxon>
        <taxon>Agarophyton</taxon>
    </lineage>
</organism>
<sequence length="71" mass="8016">MKILWYILGVVTVILILISNPKLTTLGGFKNESNGLNLTRSTQKNLQIIIIINICLFLGWTIIYVLSSSMY</sequence>